<dbReference type="InterPro" id="IPR036186">
    <property type="entry name" value="Serpin_sf"/>
</dbReference>
<sequence length="306" mass="35352">MDYQIDIVLKIYNANKFKPRVNKSICFSPKSVCSVLYMLLSSTDENHLPFLKSVLSNIGNSYSCLSDMSLVTGRTSYINNYMVTKSDLSPCLKGIDITFVPYGSELVPILEYNEINKEDNLCSSINDKVSLVNECFMIQPLPYNRTDNCVINYYWYKIIEDHGLTILNFYPSYQTVRIIMIICDNKDINFDDIDKEKLINWTSYDSMKRSTLPFELPVIKVESSLDITESFPEIFSNMDSEKDEGVCSNSIFEISSEKIVFATISHNYVGNHNDNSHSHNENIRNPFIVIIEDTYTKQWLFFGMIR</sequence>
<name>Q6VZU0_CNPV</name>
<dbReference type="SUPFAM" id="SSF56574">
    <property type="entry name" value="Serpins"/>
    <property type="match status" value="1"/>
</dbReference>
<proteinExistence type="predicted"/>
<evidence type="ECO:0000313" key="1">
    <source>
        <dbReference type="EMBL" id="AAR83403.1"/>
    </source>
</evidence>
<protein>
    <submittedName>
        <fullName evidence="1">CNPV057 putative serpin</fullName>
    </submittedName>
</protein>
<dbReference type="Gene3D" id="2.30.39.10">
    <property type="entry name" value="Alpha-1-antitrypsin, domain 1"/>
    <property type="match status" value="1"/>
</dbReference>
<dbReference type="KEGG" id="vg:2700184"/>
<dbReference type="GeneID" id="2700184"/>
<organismHost>
    <name type="scientific">Serinus</name>
    <dbReference type="NCBI Taxonomy" id="9134"/>
</organismHost>
<organism evidence="1 2">
    <name type="scientific">Canarypox virus</name>
    <name type="common">CNPV</name>
    <dbReference type="NCBI Taxonomy" id="44088"/>
    <lineage>
        <taxon>Viruses</taxon>
        <taxon>Varidnaviria</taxon>
        <taxon>Bamfordvirae</taxon>
        <taxon>Nucleocytoviricota</taxon>
        <taxon>Pokkesviricetes</taxon>
        <taxon>Chitovirales</taxon>
        <taxon>Poxviridae</taxon>
        <taxon>Chordopoxvirinae</taxon>
        <taxon>Avipoxvirus</taxon>
        <taxon>Avipoxvirus canarypox</taxon>
    </lineage>
</organism>
<keyword evidence="2" id="KW-1185">Reference proteome</keyword>
<dbReference type="EMBL" id="AY318871">
    <property type="protein sequence ID" value="AAR83403.1"/>
    <property type="molecule type" value="Genomic_DNA"/>
</dbReference>
<dbReference type="InterPro" id="IPR042178">
    <property type="entry name" value="Serpin_sf_1"/>
</dbReference>
<evidence type="ECO:0000313" key="2">
    <source>
        <dbReference type="Proteomes" id="UP000168164"/>
    </source>
</evidence>
<dbReference type="OrthoDB" id="34311at10239"/>
<dbReference type="InterPro" id="IPR042185">
    <property type="entry name" value="Serpin_sf_2"/>
</dbReference>
<accession>Q6VZU0</accession>
<dbReference type="RefSeq" id="NP_955080.1">
    <property type="nucleotide sequence ID" value="NC_005309.1"/>
</dbReference>
<gene>
    <name evidence="1" type="primary">CNPV057</name>
</gene>
<reference evidence="1 2" key="1">
    <citation type="journal article" date="2004" name="J. Virol.">
        <title>The genome of canarypox virus.</title>
        <authorList>
            <person name="Tulman E.R."/>
            <person name="Afonso C.L."/>
            <person name="Lu Z."/>
            <person name="Zsak L."/>
            <person name="Kutish G.F."/>
            <person name="Rock D.L."/>
        </authorList>
    </citation>
    <scope>NUCLEOTIDE SEQUENCE [LARGE SCALE GENOMIC DNA]</scope>
    <source>
        <strain evidence="1">ATCC VR-111</strain>
    </source>
</reference>
<dbReference type="Gene3D" id="3.30.497.10">
    <property type="entry name" value="Antithrombin, subunit I, domain 2"/>
    <property type="match status" value="1"/>
</dbReference>
<dbReference type="Proteomes" id="UP000168164">
    <property type="component" value="Segment"/>
</dbReference>